<keyword evidence="4" id="KW-0804">Transcription</keyword>
<dbReference type="CDD" id="cd12148">
    <property type="entry name" value="fungal_TF_MHR"/>
    <property type="match status" value="1"/>
</dbReference>
<evidence type="ECO:0000313" key="8">
    <source>
        <dbReference type="Proteomes" id="UP001280581"/>
    </source>
</evidence>
<dbReference type="PANTHER" id="PTHR47424">
    <property type="entry name" value="REGULATORY PROTEIN GAL4"/>
    <property type="match status" value="1"/>
</dbReference>
<dbReference type="SMART" id="SM00906">
    <property type="entry name" value="Fungal_trans"/>
    <property type="match status" value="1"/>
</dbReference>
<dbReference type="InterPro" id="IPR001138">
    <property type="entry name" value="Zn2Cys6_DnaBD"/>
</dbReference>
<dbReference type="SMART" id="SM00066">
    <property type="entry name" value="GAL4"/>
    <property type="match status" value="1"/>
</dbReference>
<comment type="caution">
    <text evidence="7">The sequence shown here is derived from an EMBL/GenBank/DDBJ whole genome shotgun (WGS) entry which is preliminary data.</text>
</comment>
<protein>
    <recommendedName>
        <fullName evidence="6">Zn(2)-C6 fungal-type domain-containing protein</fullName>
    </recommendedName>
</protein>
<evidence type="ECO:0000256" key="5">
    <source>
        <dbReference type="ARBA" id="ARBA00023242"/>
    </source>
</evidence>
<proteinExistence type="predicted"/>
<feature type="domain" description="Zn(2)-C6 fungal-type" evidence="6">
    <location>
        <begin position="19"/>
        <end position="49"/>
    </location>
</feature>
<dbReference type="GO" id="GO:0005634">
    <property type="term" value="C:nucleus"/>
    <property type="evidence" value="ECO:0007669"/>
    <property type="project" value="TreeGrafter"/>
</dbReference>
<gene>
    <name evidence="7" type="ORF">GRF29_106g320839</name>
</gene>
<evidence type="ECO:0000256" key="4">
    <source>
        <dbReference type="ARBA" id="ARBA00023163"/>
    </source>
</evidence>
<dbReference type="SUPFAM" id="SSF57701">
    <property type="entry name" value="Zn2/Cys6 DNA-binding domain"/>
    <property type="match status" value="1"/>
</dbReference>
<dbReference type="Gene3D" id="4.10.240.10">
    <property type="entry name" value="Zn(2)-C6 fungal-type DNA-binding domain"/>
    <property type="match status" value="1"/>
</dbReference>
<keyword evidence="3" id="KW-0238">DNA-binding</keyword>
<evidence type="ECO:0000256" key="2">
    <source>
        <dbReference type="ARBA" id="ARBA00023015"/>
    </source>
</evidence>
<keyword evidence="1" id="KW-0479">Metal-binding</keyword>
<accession>A0AAN6RFS4</accession>
<dbReference type="PROSITE" id="PS00463">
    <property type="entry name" value="ZN2_CY6_FUNGAL_1"/>
    <property type="match status" value="1"/>
</dbReference>
<dbReference type="GO" id="GO:0008270">
    <property type="term" value="F:zinc ion binding"/>
    <property type="evidence" value="ECO:0007669"/>
    <property type="project" value="InterPro"/>
</dbReference>
<dbReference type="GO" id="GO:0000978">
    <property type="term" value="F:RNA polymerase II cis-regulatory region sequence-specific DNA binding"/>
    <property type="evidence" value="ECO:0007669"/>
    <property type="project" value="TreeGrafter"/>
</dbReference>
<evidence type="ECO:0000313" key="7">
    <source>
        <dbReference type="EMBL" id="KAK3203690.1"/>
    </source>
</evidence>
<dbReference type="Proteomes" id="UP001280581">
    <property type="component" value="Unassembled WGS sequence"/>
</dbReference>
<dbReference type="GO" id="GO:0000435">
    <property type="term" value="P:positive regulation of transcription from RNA polymerase II promoter by galactose"/>
    <property type="evidence" value="ECO:0007669"/>
    <property type="project" value="TreeGrafter"/>
</dbReference>
<evidence type="ECO:0000256" key="3">
    <source>
        <dbReference type="ARBA" id="ARBA00023125"/>
    </source>
</evidence>
<dbReference type="PANTHER" id="PTHR47424:SF3">
    <property type="entry name" value="REGULATORY PROTEIN GAL4"/>
    <property type="match status" value="1"/>
</dbReference>
<keyword evidence="5" id="KW-0539">Nucleus</keyword>
<dbReference type="PROSITE" id="PS50048">
    <property type="entry name" value="ZN2_CY6_FUNGAL_2"/>
    <property type="match status" value="1"/>
</dbReference>
<organism evidence="7 8">
    <name type="scientific">Pseudopithomyces chartarum</name>
    <dbReference type="NCBI Taxonomy" id="1892770"/>
    <lineage>
        <taxon>Eukaryota</taxon>
        <taxon>Fungi</taxon>
        <taxon>Dikarya</taxon>
        <taxon>Ascomycota</taxon>
        <taxon>Pezizomycotina</taxon>
        <taxon>Dothideomycetes</taxon>
        <taxon>Pleosporomycetidae</taxon>
        <taxon>Pleosporales</taxon>
        <taxon>Massarineae</taxon>
        <taxon>Didymosphaeriaceae</taxon>
        <taxon>Pseudopithomyces</taxon>
    </lineage>
</organism>
<dbReference type="AlphaFoldDB" id="A0AAN6RFS4"/>
<dbReference type="EMBL" id="WVTA01000010">
    <property type="protein sequence ID" value="KAK3203690.1"/>
    <property type="molecule type" value="Genomic_DNA"/>
</dbReference>
<dbReference type="InterPro" id="IPR036864">
    <property type="entry name" value="Zn2-C6_fun-type_DNA-bd_sf"/>
</dbReference>
<dbReference type="InterPro" id="IPR051127">
    <property type="entry name" value="Fungal_SecMet_Regulators"/>
</dbReference>
<keyword evidence="2" id="KW-0805">Transcription regulation</keyword>
<dbReference type="Pfam" id="PF04082">
    <property type="entry name" value="Fungal_trans"/>
    <property type="match status" value="1"/>
</dbReference>
<name>A0AAN6RFS4_9PLEO</name>
<dbReference type="GO" id="GO:0006351">
    <property type="term" value="P:DNA-templated transcription"/>
    <property type="evidence" value="ECO:0007669"/>
    <property type="project" value="InterPro"/>
</dbReference>
<evidence type="ECO:0000259" key="6">
    <source>
        <dbReference type="PROSITE" id="PS50048"/>
    </source>
</evidence>
<reference evidence="7 8" key="1">
    <citation type="submission" date="2021-02" db="EMBL/GenBank/DDBJ databases">
        <title>Genome assembly of Pseudopithomyces chartarum.</title>
        <authorList>
            <person name="Jauregui R."/>
            <person name="Singh J."/>
            <person name="Voisey C."/>
        </authorList>
    </citation>
    <scope>NUCLEOTIDE SEQUENCE [LARGE SCALE GENOMIC DNA]</scope>
    <source>
        <strain evidence="7 8">AGR01</strain>
    </source>
</reference>
<keyword evidence="8" id="KW-1185">Reference proteome</keyword>
<evidence type="ECO:0000256" key="1">
    <source>
        <dbReference type="ARBA" id="ARBA00022723"/>
    </source>
</evidence>
<dbReference type="Pfam" id="PF00172">
    <property type="entry name" value="Zn_clus"/>
    <property type="match status" value="1"/>
</dbReference>
<dbReference type="InterPro" id="IPR007219">
    <property type="entry name" value="XnlR_reg_dom"/>
</dbReference>
<dbReference type="CDD" id="cd00067">
    <property type="entry name" value="GAL4"/>
    <property type="match status" value="1"/>
</dbReference>
<dbReference type="GO" id="GO:0000981">
    <property type="term" value="F:DNA-binding transcription factor activity, RNA polymerase II-specific"/>
    <property type="evidence" value="ECO:0007669"/>
    <property type="project" value="InterPro"/>
</dbReference>
<sequence length="580" mass="65045">MPPGPEPGVPRKRRKVAESCKLCRAKKTRCDGLRPVCSPCVEKHAVCEYNDTTVAITAGSLSDIQERLRQLEQRTFVTPSHTPTIDHYATENSRERPFVEHQTTYFIQQITRSAGSTSAIISQAELYEPIETDFGSIVMPPRAVADGLVYCFETYVYPLFPALHMPSFHQRYDRLWEVNSQSSLQNLAAEVKFHAVLNIVFALGSLNNSSIEPHLKLRTADTFYQRVRKLMPLDALDFPSFEAVQCLILTTIYLTYTKYSYRCSNTLALATRTTLALGQLMRVDQTMDSQLNRELYRRAWHHCLLLERLVSALFGRTFILGLDKTIPFPQAIDDEYLTEHGNGQQPASIPSVIDALLASAKINEVLDGARTVDGESINIDFGLHELAETLQLNEKLDAIEQSLPHRLRHDLTRDIVTPRDQMFKMQAEAVMVRIFNVRLVLLRPYLLASARKSFSMPTSSPTLSSAEATLQRAVANLALQTSVSAINMLHENLASDYRVMSSTVVFLVISAATVIIAASLVPDIGVDIQPGDDYYCSMIAKAFQVLEGHQWQIDGARGAKSQLENFLETVKTAKEARNRC</sequence>